<keyword evidence="2" id="KW-1185">Reference proteome</keyword>
<evidence type="ECO:0000313" key="1">
    <source>
        <dbReference type="EMBL" id="EET59729.1"/>
    </source>
</evidence>
<protein>
    <submittedName>
        <fullName evidence="1">Uncharacterized protein</fullName>
    </submittedName>
</protein>
<accession>C6LI74</accession>
<proteinExistence type="predicted"/>
<organism evidence="1 2">
    <name type="scientific">Marvinbryantia formatexigens DSM 14469</name>
    <dbReference type="NCBI Taxonomy" id="478749"/>
    <lineage>
        <taxon>Bacteria</taxon>
        <taxon>Bacillati</taxon>
        <taxon>Bacillota</taxon>
        <taxon>Clostridia</taxon>
        <taxon>Lachnospirales</taxon>
        <taxon>Lachnospiraceae</taxon>
        <taxon>Marvinbryantia</taxon>
    </lineage>
</organism>
<reference evidence="1" key="1">
    <citation type="submission" date="2009-07" db="EMBL/GenBank/DDBJ databases">
        <authorList>
            <person name="Weinstock G."/>
            <person name="Sodergren E."/>
            <person name="Clifton S."/>
            <person name="Fulton L."/>
            <person name="Fulton B."/>
            <person name="Courtney L."/>
            <person name="Fronick C."/>
            <person name="Harrison M."/>
            <person name="Strong C."/>
            <person name="Farmer C."/>
            <person name="Delahaunty K."/>
            <person name="Markovic C."/>
            <person name="Hall O."/>
            <person name="Minx P."/>
            <person name="Tomlinson C."/>
            <person name="Mitreva M."/>
            <person name="Nelson J."/>
            <person name="Hou S."/>
            <person name="Wollam A."/>
            <person name="Pepin K.H."/>
            <person name="Johnson M."/>
            <person name="Bhonagiri V."/>
            <person name="Nash W.E."/>
            <person name="Warren W."/>
            <person name="Chinwalla A."/>
            <person name="Mardis E.R."/>
            <person name="Wilson R.K."/>
        </authorList>
    </citation>
    <scope>NUCLEOTIDE SEQUENCE [LARGE SCALE GENOMIC DNA]</scope>
    <source>
        <strain evidence="1">DSM 14469</strain>
    </source>
</reference>
<dbReference type="Proteomes" id="UP000005561">
    <property type="component" value="Unassembled WGS sequence"/>
</dbReference>
<name>C6LI74_9FIRM</name>
<comment type="caution">
    <text evidence="1">The sequence shown here is derived from an EMBL/GenBank/DDBJ whole genome shotgun (WGS) entry which is preliminary data.</text>
</comment>
<sequence length="45" mass="5019">MMMPGDFENVKHGEINGTYLPGNVKDDTGVHRCLIWDMQPCPGIT</sequence>
<dbReference type="EMBL" id="ACCL02000016">
    <property type="protein sequence ID" value="EET59729.1"/>
    <property type="molecule type" value="Genomic_DNA"/>
</dbReference>
<gene>
    <name evidence="1" type="ORF">BRYFOR_08345</name>
</gene>
<dbReference type="AlphaFoldDB" id="C6LI74"/>
<evidence type="ECO:0000313" key="2">
    <source>
        <dbReference type="Proteomes" id="UP000005561"/>
    </source>
</evidence>